<protein>
    <recommendedName>
        <fullName evidence="4">ADP/GDP-polyphosphate phosphotransferase</fullName>
        <ecNumber evidence="4">2.7.4.-</ecNumber>
    </recommendedName>
    <alternativeName>
        <fullName evidence="4">Polyphosphate kinase PPK2</fullName>
    </alternativeName>
</protein>
<evidence type="ECO:0000256" key="3">
    <source>
        <dbReference type="ARBA" id="ARBA00022777"/>
    </source>
</evidence>
<feature type="domain" description="Polyphosphate kinase-2-related" evidence="6">
    <location>
        <begin position="34"/>
        <end position="253"/>
    </location>
</feature>
<dbReference type="EMBL" id="SOGO01000035">
    <property type="protein sequence ID" value="TFD00593.1"/>
    <property type="molecule type" value="Genomic_DNA"/>
</dbReference>
<dbReference type="NCBIfam" id="TIGR03707">
    <property type="entry name" value="PPK2_P_aer"/>
    <property type="match status" value="1"/>
</dbReference>
<comment type="function">
    <text evidence="4">Uses inorganic polyphosphate (polyP) as a donor to convert GDP to GTP or ADP to ATP.</text>
</comment>
<evidence type="ECO:0000313" key="7">
    <source>
        <dbReference type="EMBL" id="TFD00593.1"/>
    </source>
</evidence>
<dbReference type="PANTHER" id="PTHR34383">
    <property type="entry name" value="POLYPHOSPHATE:AMP PHOSPHOTRANSFERASE-RELATED"/>
    <property type="match status" value="1"/>
</dbReference>
<keyword evidence="3 4" id="KW-0418">Kinase</keyword>
<dbReference type="Pfam" id="PF03976">
    <property type="entry name" value="PPK2"/>
    <property type="match status" value="1"/>
</dbReference>
<evidence type="ECO:0000313" key="8">
    <source>
        <dbReference type="Proteomes" id="UP000297851"/>
    </source>
</evidence>
<dbReference type="InterPro" id="IPR027417">
    <property type="entry name" value="P-loop_NTPase"/>
</dbReference>
<dbReference type="EC" id="2.7.4.-" evidence="4"/>
<dbReference type="GO" id="GO:0008976">
    <property type="term" value="F:polyphosphate kinase activity"/>
    <property type="evidence" value="ECO:0007669"/>
    <property type="project" value="UniProtKB-EC"/>
</dbReference>
<proteinExistence type="inferred from homology"/>
<evidence type="ECO:0000256" key="5">
    <source>
        <dbReference type="SAM" id="MobiDB-lite"/>
    </source>
</evidence>
<comment type="caution">
    <text evidence="7">The sequence shown here is derived from an EMBL/GenBank/DDBJ whole genome shotgun (WGS) entry which is preliminary data.</text>
</comment>
<keyword evidence="8" id="KW-1185">Reference proteome</keyword>
<dbReference type="InterPro" id="IPR022486">
    <property type="entry name" value="PPK2_PA0141"/>
</dbReference>
<comment type="subunit">
    <text evidence="4">Homotetramer.</text>
</comment>
<evidence type="ECO:0000256" key="1">
    <source>
        <dbReference type="ARBA" id="ARBA00009924"/>
    </source>
</evidence>
<evidence type="ECO:0000256" key="2">
    <source>
        <dbReference type="ARBA" id="ARBA00022679"/>
    </source>
</evidence>
<dbReference type="Gene3D" id="3.40.50.300">
    <property type="entry name" value="P-loop containing nucleotide triphosphate hydrolases"/>
    <property type="match status" value="1"/>
</dbReference>
<dbReference type="InterPro" id="IPR022488">
    <property type="entry name" value="PPK2-related"/>
</dbReference>
<name>A0ABY2J6N9_9MICO</name>
<reference evidence="7 8" key="1">
    <citation type="submission" date="2019-03" db="EMBL/GenBank/DDBJ databases">
        <title>Genomics of glacier-inhabiting Cryobacterium strains.</title>
        <authorList>
            <person name="Liu Q."/>
            <person name="Xin Y.-H."/>
        </authorList>
    </citation>
    <scope>NUCLEOTIDE SEQUENCE [LARGE SCALE GENOMIC DNA]</scope>
    <source>
        <strain evidence="7 8">TMT2-16</strain>
    </source>
</reference>
<comment type="similarity">
    <text evidence="1 4">Belongs to the polyphosphate kinase 2 (PPK2) family. Class I subfamily.</text>
</comment>
<accession>A0ABY2J6N9</accession>
<feature type="compositionally biased region" description="Basic and acidic residues" evidence="5">
    <location>
        <begin position="268"/>
        <end position="277"/>
    </location>
</feature>
<sequence>MRARYAEPTYLRSVTVSKPSNTHAKPKRVPLPVYSAELRNLQTELVAMQEWVKESGARIVVIFEGRDAAGKGSAIKRVSEFLNPRVARIVALPVPTERERGQWYFQRYIEHLPSTGEIVLMDRSWYNRAGVEHVMGYCTPDEYRRFLHQAPLFERMLVEDGILLVKYWFSVSDTEQERRFRSRLNDPMRRWKLSGTDLFSITKWVDYSRAKDEMFVHTDLPEAPWWVVESEDKRAARLNMISHLLSIVPYTHREPPQVTIPTRPAGSEYERPPRELNRPVPDITTTLGKPTVKPKGKAKIKKNAKKATKAEAAKLAPEKAAQQAAQQAAASAKLFV</sequence>
<dbReference type="PANTHER" id="PTHR34383:SF1">
    <property type="entry name" value="ADP-POLYPHOSPHATE PHOSPHOTRANSFERASE"/>
    <property type="match status" value="1"/>
</dbReference>
<organism evidence="7 8">
    <name type="scientific">Cryobacterium sandaracinum</name>
    <dbReference type="NCBI Taxonomy" id="1259247"/>
    <lineage>
        <taxon>Bacteria</taxon>
        <taxon>Bacillati</taxon>
        <taxon>Actinomycetota</taxon>
        <taxon>Actinomycetes</taxon>
        <taxon>Micrococcales</taxon>
        <taxon>Microbacteriaceae</taxon>
        <taxon>Cryobacterium</taxon>
    </lineage>
</organism>
<dbReference type="SUPFAM" id="SSF52540">
    <property type="entry name" value="P-loop containing nucleoside triphosphate hydrolases"/>
    <property type="match status" value="1"/>
</dbReference>
<dbReference type="Proteomes" id="UP000297851">
    <property type="component" value="Unassembled WGS sequence"/>
</dbReference>
<evidence type="ECO:0000259" key="6">
    <source>
        <dbReference type="Pfam" id="PF03976"/>
    </source>
</evidence>
<feature type="region of interest" description="Disordered" evidence="5">
    <location>
        <begin position="255"/>
        <end position="300"/>
    </location>
</feature>
<gene>
    <name evidence="7" type="primary">ppk2</name>
    <name evidence="7" type="ORF">E3T25_13010</name>
</gene>
<evidence type="ECO:0000256" key="4">
    <source>
        <dbReference type="RuleBase" id="RU369062"/>
    </source>
</evidence>
<keyword evidence="2 4" id="KW-0808">Transferase</keyword>